<evidence type="ECO:0008006" key="5">
    <source>
        <dbReference type="Google" id="ProtNLM"/>
    </source>
</evidence>
<proteinExistence type="predicted"/>
<name>A0A060UR00_9PROT</name>
<feature type="chain" id="PRO_5001588373" description="Lipoprotein" evidence="1">
    <location>
        <begin position="30"/>
        <end position="352"/>
    </location>
</feature>
<keyword evidence="1" id="KW-0732">Signal</keyword>
<dbReference type="Proteomes" id="UP000193925">
    <property type="component" value="Chromosome AFERRI"/>
</dbReference>
<keyword evidence="4" id="KW-1185">Reference proteome</keyword>
<evidence type="ECO:0000256" key="1">
    <source>
        <dbReference type="SAM" id="SignalP"/>
    </source>
</evidence>
<accession>A0A060UR00</accession>
<reference evidence="2" key="2">
    <citation type="submission" date="2014-07" db="EMBL/GenBank/DDBJ databases">
        <title>Initial genome analysis of the psychrotolerant acidophile Acidithiobacillus ferrivorans CF27: insights into iron and sulfur oxidation pathways and into biofilm formation.</title>
        <authorList>
            <person name="Talla E."/>
            <person name="Hedrich S."/>
            <person name="Mangenot S."/>
            <person name="Ji B."/>
            <person name="Johnson D.B."/>
            <person name="Barbe V."/>
            <person name="Bonnefoy V."/>
        </authorList>
    </citation>
    <scope>NUCLEOTIDE SEQUENCE [LARGE SCALE GENOMIC DNA]</scope>
    <source>
        <strain evidence="2">CF27</strain>
    </source>
</reference>
<dbReference type="AlphaFoldDB" id="A0A060UR00"/>
<reference evidence="2" key="1">
    <citation type="submission" date="2014-03" db="EMBL/GenBank/DDBJ databases">
        <authorList>
            <person name="Genoscope - CEA"/>
        </authorList>
    </citation>
    <scope>NUCLEOTIDE SEQUENCE [LARGE SCALE GENOMIC DNA]</scope>
    <source>
        <strain evidence="2">CF27</strain>
    </source>
</reference>
<dbReference type="EMBL" id="LT841305">
    <property type="protein sequence ID" value="SMH66681.1"/>
    <property type="molecule type" value="Genomic_DNA"/>
</dbReference>
<reference evidence="3 4" key="3">
    <citation type="submission" date="2017-03" db="EMBL/GenBank/DDBJ databases">
        <authorList>
            <person name="Regsiter A."/>
            <person name="William W."/>
        </authorList>
    </citation>
    <scope>NUCLEOTIDE SEQUENCE [LARGE SCALE GENOMIC DNA]</scope>
    <source>
        <strain evidence="3">PRJEB5721</strain>
    </source>
</reference>
<feature type="signal peptide" evidence="1">
    <location>
        <begin position="1"/>
        <end position="29"/>
    </location>
</feature>
<protein>
    <recommendedName>
        <fullName evidence="5">Lipoprotein</fullName>
    </recommendedName>
</protein>
<gene>
    <name evidence="2" type="ORF">AFERRI_140034</name>
    <name evidence="3" type="ORF">AFERRI_40029</name>
</gene>
<evidence type="ECO:0000313" key="3">
    <source>
        <dbReference type="EMBL" id="SMH66681.1"/>
    </source>
</evidence>
<dbReference type="EMBL" id="CCCS020000006">
    <property type="protein sequence ID" value="CDQ08969.1"/>
    <property type="molecule type" value="Genomic_DNA"/>
</dbReference>
<organism evidence="2">
    <name type="scientific">Acidithiobacillus ferrivorans</name>
    <dbReference type="NCBI Taxonomy" id="160808"/>
    <lineage>
        <taxon>Bacteria</taxon>
        <taxon>Pseudomonadati</taxon>
        <taxon>Pseudomonadota</taxon>
        <taxon>Acidithiobacillia</taxon>
        <taxon>Acidithiobacillales</taxon>
        <taxon>Acidithiobacillaceae</taxon>
        <taxon>Acidithiobacillus</taxon>
    </lineage>
</organism>
<evidence type="ECO:0000313" key="2">
    <source>
        <dbReference type="EMBL" id="CDQ08969.1"/>
    </source>
</evidence>
<dbReference type="RefSeq" id="WP_035191312.1">
    <property type="nucleotide sequence ID" value="NZ_CCCS020000006.1"/>
</dbReference>
<sequence>MIQKKKMTQTIGMAVMAALLAGCSEHSLTMDVGPMNTHQKTPLRSVTMQGIVSQDGHFGEKKTLYSTCLAPKGFGANSCAIYYNEKYTGPGDAYAYAAQEGNSPQATKTLIAVTHGGPGAMSMAGTALGVDSVVTGSVLGPAGFVASLLIGGSGSSKKVQGLVALADYNHQVKGFNAGKLFWVARYYPTQQWRKGLNTASHMAVTMDPGLVPGTWASGTLGTHLYRIHSGWWVDYQDGLFNWDWVNGKPKVAPDLLPTRLTWTVQPWKKPSQPFYILNPKNAKYPFMALATIEYQIQPGFDIPQWISAYSSQLADWMVIYHQGDKAVVWKNGQTVRYAQPTPMAIPAKPKVK</sequence>
<dbReference type="PROSITE" id="PS51257">
    <property type="entry name" value="PROKAR_LIPOPROTEIN"/>
    <property type="match status" value="1"/>
</dbReference>
<evidence type="ECO:0000313" key="4">
    <source>
        <dbReference type="Proteomes" id="UP000193925"/>
    </source>
</evidence>